<reference evidence="2" key="1">
    <citation type="submission" date="2013-07" db="EMBL/GenBank/DDBJ databases">
        <title>The genome of Eucalyptus grandis.</title>
        <authorList>
            <person name="Schmutz J."/>
            <person name="Hayes R."/>
            <person name="Myburg A."/>
            <person name="Tuskan G."/>
            <person name="Grattapaglia D."/>
            <person name="Rokhsar D.S."/>
        </authorList>
    </citation>
    <scope>NUCLEOTIDE SEQUENCE</scope>
    <source>
        <tissue evidence="2">Leaf extractions</tissue>
    </source>
</reference>
<feature type="compositionally biased region" description="Basic and acidic residues" evidence="1">
    <location>
        <begin position="39"/>
        <end position="94"/>
    </location>
</feature>
<feature type="compositionally biased region" description="Polar residues" evidence="1">
    <location>
        <begin position="353"/>
        <end position="364"/>
    </location>
</feature>
<dbReference type="FunCoup" id="A0A059AUU9">
    <property type="interactions" value="712"/>
</dbReference>
<feature type="compositionally biased region" description="Polar residues" evidence="1">
    <location>
        <begin position="246"/>
        <end position="260"/>
    </location>
</feature>
<feature type="region of interest" description="Disordered" evidence="1">
    <location>
        <begin position="196"/>
        <end position="409"/>
    </location>
</feature>
<dbReference type="EMBL" id="KK198760">
    <property type="protein sequence ID" value="KCW57215.1"/>
    <property type="molecule type" value="Genomic_DNA"/>
</dbReference>
<feature type="compositionally biased region" description="Polar residues" evidence="1">
    <location>
        <begin position="157"/>
        <end position="172"/>
    </location>
</feature>
<feature type="compositionally biased region" description="Basic and acidic residues" evidence="1">
    <location>
        <begin position="101"/>
        <end position="113"/>
    </location>
</feature>
<gene>
    <name evidence="2" type="ORF">EUGRSUZ_H00027</name>
</gene>
<feature type="compositionally biased region" description="Basic and acidic residues" evidence="1">
    <location>
        <begin position="218"/>
        <end position="245"/>
    </location>
</feature>
<feature type="compositionally biased region" description="Basic and acidic residues" evidence="1">
    <location>
        <begin position="12"/>
        <end position="25"/>
    </location>
</feature>
<dbReference type="OMA" id="HVDTSNF"/>
<dbReference type="PANTHER" id="PTHR34660">
    <property type="entry name" value="MYB-LIKE PROTEIN X"/>
    <property type="match status" value="1"/>
</dbReference>
<feature type="compositionally biased region" description="Pro residues" evidence="1">
    <location>
        <begin position="1"/>
        <end position="11"/>
    </location>
</feature>
<proteinExistence type="predicted"/>
<dbReference type="OrthoDB" id="1913135at2759"/>
<sequence>MSRCFPFPPPGYERKARADDVDLLKKEKHREKKRKKEKKDKEKGEDKEKREKDRSEGKHRDKKDKKERQKDKKKDKEERERDKEKNGAADERRPSGQADGNNKDKNTDKDRLSWHSGGPSGEKTVQDSEKDKNKNHTLYGKGAAVEPASYSAEKITQKNQNSHLVGNSNDSKFVQEPGKRVRDVAGLGSQTVEKLVGADRKKDGGMAEAAIAETGSLPDRKEKTHERKGDDRKLGERGIKDDRKFSGNSVVLNAGASIQTVPRPVEKNVDRKMEGKEKIKEKEGDKGWDKHSVVDIHQINKIQKKDRDRDREKRKEDKLKKRDGRKPEPERIKESKKDNAGAIPTPNVIAQHLENTNKVTQTGVNPKKRKDFEANGFLHENEAKSQKLPRPTSTSHHLTENGRILDLSQTPSKFLSDRRDSLEALKAESKENKVNGILDIKPDPISAIHPLPEKSLEDLLAEAAARSPHPDSKYLDELLAVPKLEELSELERDDDWLFARRWKKPKKEEGGSSQVEGEGSSKVEEETPRIWDKAISLESADIVALPYVLPF</sequence>
<feature type="region of interest" description="Disordered" evidence="1">
    <location>
        <begin position="1"/>
        <end position="177"/>
    </location>
</feature>
<feature type="compositionally biased region" description="Basic and acidic residues" evidence="1">
    <location>
        <begin position="303"/>
        <end position="339"/>
    </location>
</feature>
<protein>
    <submittedName>
        <fullName evidence="2">Uncharacterized protein</fullName>
    </submittedName>
</protein>
<feature type="region of interest" description="Disordered" evidence="1">
    <location>
        <begin position="505"/>
        <end position="526"/>
    </location>
</feature>
<dbReference type="EMBL" id="KK198760">
    <property type="protein sequence ID" value="KCW57214.1"/>
    <property type="molecule type" value="Genomic_DNA"/>
</dbReference>
<organism evidence="2">
    <name type="scientific">Eucalyptus grandis</name>
    <name type="common">Flooded gum</name>
    <dbReference type="NCBI Taxonomy" id="71139"/>
    <lineage>
        <taxon>Eukaryota</taxon>
        <taxon>Viridiplantae</taxon>
        <taxon>Streptophyta</taxon>
        <taxon>Embryophyta</taxon>
        <taxon>Tracheophyta</taxon>
        <taxon>Spermatophyta</taxon>
        <taxon>Magnoliopsida</taxon>
        <taxon>eudicotyledons</taxon>
        <taxon>Gunneridae</taxon>
        <taxon>Pentapetalae</taxon>
        <taxon>rosids</taxon>
        <taxon>malvids</taxon>
        <taxon>Myrtales</taxon>
        <taxon>Myrtaceae</taxon>
        <taxon>Myrtoideae</taxon>
        <taxon>Eucalypteae</taxon>
        <taxon>Eucalyptus</taxon>
    </lineage>
</organism>
<dbReference type="Gramene" id="KCW57215">
    <property type="protein sequence ID" value="KCW57215"/>
    <property type="gene ID" value="EUGRSUZ_H00027"/>
</dbReference>
<evidence type="ECO:0000256" key="1">
    <source>
        <dbReference type="SAM" id="MobiDB-lite"/>
    </source>
</evidence>
<dbReference type="eggNOG" id="ENOG502QS3H">
    <property type="taxonomic scope" value="Eukaryota"/>
</dbReference>
<name>A0A059AUU9_EUCGR</name>
<feature type="compositionally biased region" description="Basic and acidic residues" evidence="1">
    <location>
        <begin position="124"/>
        <end position="134"/>
    </location>
</feature>
<evidence type="ECO:0000313" key="2">
    <source>
        <dbReference type="EMBL" id="KCW57215.1"/>
    </source>
</evidence>
<accession>A0A059AUU9</accession>
<feature type="compositionally biased region" description="Basic and acidic residues" evidence="1">
    <location>
        <begin position="196"/>
        <end position="205"/>
    </location>
</feature>
<feature type="compositionally biased region" description="Basic residues" evidence="1">
    <location>
        <begin position="26"/>
        <end position="38"/>
    </location>
</feature>
<dbReference type="Gramene" id="KCW57214">
    <property type="protein sequence ID" value="KCW57214"/>
    <property type="gene ID" value="EUGRSUZ_H00027"/>
</dbReference>
<dbReference type="PANTHER" id="PTHR34660:SF3">
    <property type="entry name" value="RRM DOMAIN-CONTAINING PROTEIN"/>
    <property type="match status" value="1"/>
</dbReference>
<dbReference type="KEGG" id="egr:104416057"/>
<dbReference type="STRING" id="71139.A0A059AUU9"/>
<dbReference type="AlphaFoldDB" id="A0A059AUU9"/>
<feature type="compositionally biased region" description="Basic and acidic residues" evidence="1">
    <location>
        <begin position="264"/>
        <end position="294"/>
    </location>
</feature>